<dbReference type="Gene3D" id="3.40.1350.10">
    <property type="match status" value="1"/>
</dbReference>
<organism evidence="3">
    <name type="scientific">Rhizobium sp. ZPR3</name>
    <dbReference type="NCBI Taxonomy" id="3158967"/>
    <lineage>
        <taxon>Bacteria</taxon>
        <taxon>Pseudomonadati</taxon>
        <taxon>Pseudomonadota</taxon>
        <taxon>Alphaproteobacteria</taxon>
        <taxon>Hyphomicrobiales</taxon>
        <taxon>Rhizobiaceae</taxon>
        <taxon>Rhizobium/Agrobacterium group</taxon>
        <taxon>Rhizobium</taxon>
    </lineage>
</organism>
<dbReference type="HAMAP" id="MF_00048">
    <property type="entry name" value="UPF0102"/>
    <property type="match status" value="1"/>
</dbReference>
<dbReference type="GO" id="GO:0003676">
    <property type="term" value="F:nucleic acid binding"/>
    <property type="evidence" value="ECO:0007669"/>
    <property type="project" value="InterPro"/>
</dbReference>
<dbReference type="PANTHER" id="PTHR34039">
    <property type="entry name" value="UPF0102 PROTEIN YRAN"/>
    <property type="match status" value="1"/>
</dbReference>
<reference evidence="3" key="1">
    <citation type="submission" date="2024-06" db="EMBL/GenBank/DDBJ databases">
        <authorList>
            <person name="Li T."/>
            <person name="Gao R."/>
        </authorList>
    </citation>
    <scope>NUCLEOTIDE SEQUENCE</scope>
    <source>
        <strain evidence="3">ZPR3</strain>
    </source>
</reference>
<dbReference type="EMBL" id="CP157960">
    <property type="protein sequence ID" value="XBT92861.1"/>
    <property type="molecule type" value="Genomic_DNA"/>
</dbReference>
<gene>
    <name evidence="3" type="ORF">ABM479_19275</name>
</gene>
<dbReference type="RefSeq" id="WP_349957237.1">
    <property type="nucleotide sequence ID" value="NZ_CP157960.1"/>
</dbReference>
<protein>
    <recommendedName>
        <fullName evidence="2">UPF0102 protein ABM479_19275</fullName>
    </recommendedName>
</protein>
<dbReference type="InterPro" id="IPR011856">
    <property type="entry name" value="tRNA_endonuc-like_dom_sf"/>
</dbReference>
<dbReference type="InterPro" id="IPR003509">
    <property type="entry name" value="UPF0102_YraN-like"/>
</dbReference>
<evidence type="ECO:0000256" key="2">
    <source>
        <dbReference type="HAMAP-Rule" id="MF_00048"/>
    </source>
</evidence>
<sequence>MLDPRPETGETRKRQKAWRRGHIAEYLAAAFLMLKGYRILAIRHRTKLGEIDIVARKGDLAVFVEVKSRRGAQEAIDAVSVSSQRRIRAASDLWLARQPDFARLSQRYDIVAMLPGRWPQHFPDAF</sequence>
<dbReference type="PANTHER" id="PTHR34039:SF1">
    <property type="entry name" value="UPF0102 PROTEIN YRAN"/>
    <property type="match status" value="1"/>
</dbReference>
<name>A0AAU7RRW0_9HYPH</name>
<dbReference type="NCBIfam" id="TIGR00252">
    <property type="entry name" value="YraN family protein"/>
    <property type="match status" value="1"/>
</dbReference>
<evidence type="ECO:0000256" key="1">
    <source>
        <dbReference type="ARBA" id="ARBA00006738"/>
    </source>
</evidence>
<dbReference type="SUPFAM" id="SSF52980">
    <property type="entry name" value="Restriction endonuclease-like"/>
    <property type="match status" value="1"/>
</dbReference>
<dbReference type="NCBIfam" id="NF009151">
    <property type="entry name" value="PRK12497.1-5"/>
    <property type="match status" value="1"/>
</dbReference>
<dbReference type="AlphaFoldDB" id="A0AAU7RRW0"/>
<dbReference type="InterPro" id="IPR011335">
    <property type="entry name" value="Restrct_endonuc-II-like"/>
</dbReference>
<comment type="similarity">
    <text evidence="1 2">Belongs to the UPF0102 family.</text>
</comment>
<evidence type="ECO:0000313" key="3">
    <source>
        <dbReference type="EMBL" id="XBT92861.1"/>
    </source>
</evidence>
<accession>A0AAU7RRW0</accession>
<proteinExistence type="inferred from homology"/>
<dbReference type="Pfam" id="PF02021">
    <property type="entry name" value="UPF0102"/>
    <property type="match status" value="1"/>
</dbReference>